<keyword evidence="1" id="KW-1133">Transmembrane helix</keyword>
<dbReference type="Proteomes" id="UP000570474">
    <property type="component" value="Unassembled WGS sequence"/>
</dbReference>
<evidence type="ECO:0000256" key="1">
    <source>
        <dbReference type="SAM" id="Phobius"/>
    </source>
</evidence>
<evidence type="ECO:0000313" key="2">
    <source>
        <dbReference type="EMBL" id="NLR67267.1"/>
    </source>
</evidence>
<reference evidence="2 3" key="1">
    <citation type="submission" date="2020-04" db="EMBL/GenBank/DDBJ databases">
        <authorList>
            <person name="Yin C."/>
        </authorList>
    </citation>
    <scope>NUCLEOTIDE SEQUENCE [LARGE SCALE GENOMIC DNA]</scope>
    <source>
        <strain evidence="2 3">Ae27</strain>
    </source>
</reference>
<comment type="caution">
    <text evidence="2">The sequence shown here is derived from an EMBL/GenBank/DDBJ whole genome shotgun (WGS) entry which is preliminary data.</text>
</comment>
<feature type="transmembrane region" description="Helical" evidence="1">
    <location>
        <begin position="111"/>
        <end position="135"/>
    </location>
</feature>
<keyword evidence="1" id="KW-0472">Membrane</keyword>
<organism evidence="2 3">
    <name type="scientific">Chitinophaga varians</name>
    <dbReference type="NCBI Taxonomy" id="2202339"/>
    <lineage>
        <taxon>Bacteria</taxon>
        <taxon>Pseudomonadati</taxon>
        <taxon>Bacteroidota</taxon>
        <taxon>Chitinophagia</taxon>
        <taxon>Chitinophagales</taxon>
        <taxon>Chitinophagaceae</taxon>
        <taxon>Chitinophaga</taxon>
    </lineage>
</organism>
<feature type="transmembrane region" description="Helical" evidence="1">
    <location>
        <begin position="155"/>
        <end position="172"/>
    </location>
</feature>
<evidence type="ECO:0000313" key="3">
    <source>
        <dbReference type="Proteomes" id="UP000570474"/>
    </source>
</evidence>
<keyword evidence="3" id="KW-1185">Reference proteome</keyword>
<dbReference type="AlphaFoldDB" id="A0A847S347"/>
<feature type="transmembrane region" description="Helical" evidence="1">
    <location>
        <begin position="44"/>
        <end position="67"/>
    </location>
</feature>
<proteinExistence type="predicted"/>
<feature type="transmembrane region" description="Helical" evidence="1">
    <location>
        <begin position="87"/>
        <end position="104"/>
    </location>
</feature>
<protein>
    <submittedName>
        <fullName evidence="2">Uncharacterized protein</fullName>
    </submittedName>
</protein>
<sequence>MVFIWTITIYLLEGCIISLFLFLIASAFIPALKKIRPHYLHNANIPFAILGLIMLVSSVLLHLIVIYFASVEYYKEVPPRRNYRAEMIVMISLLCGIVPVLAFSRKRNTSVWFTCLLLISVSIIAHIIEIMQWLLNVTGIEQTNYPDFYGPEANWYRISAAVLIFVVPYWFARRKISHA</sequence>
<accession>A0A847S347</accession>
<dbReference type="EMBL" id="JABAIA010000002">
    <property type="protein sequence ID" value="NLR67267.1"/>
    <property type="molecule type" value="Genomic_DNA"/>
</dbReference>
<name>A0A847S347_9BACT</name>
<gene>
    <name evidence="2" type="ORF">HGH92_23375</name>
</gene>
<keyword evidence="1" id="KW-0812">Transmembrane</keyword>
<dbReference type="RefSeq" id="WP_168873145.1">
    <property type="nucleotide sequence ID" value="NZ_JABAIA010000002.1"/>
</dbReference>
<feature type="transmembrane region" description="Helical" evidence="1">
    <location>
        <begin position="6"/>
        <end position="32"/>
    </location>
</feature>